<protein>
    <recommendedName>
        <fullName evidence="4">PsiF repeat-containing protein</fullName>
    </recommendedName>
</protein>
<dbReference type="EMBL" id="JACIDK010000010">
    <property type="protein sequence ID" value="MBB3893398.1"/>
    <property type="molecule type" value="Genomic_DNA"/>
</dbReference>
<dbReference type="Proteomes" id="UP000530564">
    <property type="component" value="Unassembled WGS sequence"/>
</dbReference>
<evidence type="ECO:0008006" key="4">
    <source>
        <dbReference type="Google" id="ProtNLM"/>
    </source>
</evidence>
<sequence>MSHLNLAAVSVLAGLLITAPAAAQTPATSGMRETHKMMSDADKSAWAKCKAMPHEAMAKDATCARIAKDYPHAGKATKDLKPAPEKK</sequence>
<feature type="signal peptide" evidence="1">
    <location>
        <begin position="1"/>
        <end position="23"/>
    </location>
</feature>
<gene>
    <name evidence="2" type="ORF">GGQ61_004142</name>
</gene>
<dbReference type="AlphaFoldDB" id="A0A840A4V8"/>
<reference evidence="2 3" key="1">
    <citation type="submission" date="2020-08" db="EMBL/GenBank/DDBJ databases">
        <title>Genomic Encyclopedia of Type Strains, Phase IV (KMG-IV): sequencing the most valuable type-strain genomes for metagenomic binning, comparative biology and taxonomic classification.</title>
        <authorList>
            <person name="Goeker M."/>
        </authorList>
    </citation>
    <scope>NUCLEOTIDE SEQUENCE [LARGE SCALE GENOMIC DNA]</scope>
    <source>
        <strain evidence="2 3">DSM 21793</strain>
    </source>
</reference>
<feature type="chain" id="PRO_5032760690" description="PsiF repeat-containing protein" evidence="1">
    <location>
        <begin position="24"/>
        <end position="87"/>
    </location>
</feature>
<name>A0A840A4V8_9CAUL</name>
<evidence type="ECO:0000313" key="3">
    <source>
        <dbReference type="Proteomes" id="UP000530564"/>
    </source>
</evidence>
<evidence type="ECO:0000256" key="1">
    <source>
        <dbReference type="SAM" id="SignalP"/>
    </source>
</evidence>
<keyword evidence="3" id="KW-1185">Reference proteome</keyword>
<accession>A0A840A4V8</accession>
<comment type="caution">
    <text evidence="2">The sequence shown here is derived from an EMBL/GenBank/DDBJ whole genome shotgun (WGS) entry which is preliminary data.</text>
</comment>
<proteinExistence type="predicted"/>
<evidence type="ECO:0000313" key="2">
    <source>
        <dbReference type="EMBL" id="MBB3893398.1"/>
    </source>
</evidence>
<keyword evidence="1" id="KW-0732">Signal</keyword>
<organism evidence="2 3">
    <name type="scientific">Phenylobacterium haematophilum</name>
    <dbReference type="NCBI Taxonomy" id="98513"/>
    <lineage>
        <taxon>Bacteria</taxon>
        <taxon>Pseudomonadati</taxon>
        <taxon>Pseudomonadota</taxon>
        <taxon>Alphaproteobacteria</taxon>
        <taxon>Caulobacterales</taxon>
        <taxon>Caulobacteraceae</taxon>
        <taxon>Phenylobacterium</taxon>
    </lineage>
</organism>
<dbReference type="RefSeq" id="WP_183776907.1">
    <property type="nucleotide sequence ID" value="NZ_JACIDK010000010.1"/>
</dbReference>